<protein>
    <recommendedName>
        <fullName evidence="1">diguanylate cyclase</fullName>
        <ecNumber evidence="1">2.7.7.65</ecNumber>
    </recommendedName>
</protein>
<dbReference type="Gene3D" id="3.30.70.270">
    <property type="match status" value="1"/>
</dbReference>
<evidence type="ECO:0000259" key="4">
    <source>
        <dbReference type="PROSITE" id="PS50887"/>
    </source>
</evidence>
<accession>A0A6H2DN35</accession>
<dbReference type="InterPro" id="IPR050469">
    <property type="entry name" value="Diguanylate_Cyclase"/>
</dbReference>
<dbReference type="SMART" id="SM00267">
    <property type="entry name" value="GGDEF"/>
    <property type="match status" value="1"/>
</dbReference>
<keyword evidence="3" id="KW-0472">Membrane</keyword>
<dbReference type="FunFam" id="3.30.70.270:FF:000001">
    <property type="entry name" value="Diguanylate cyclase domain protein"/>
    <property type="match status" value="1"/>
</dbReference>
<feature type="transmembrane region" description="Helical" evidence="3">
    <location>
        <begin position="16"/>
        <end position="37"/>
    </location>
</feature>
<gene>
    <name evidence="5" type="ORF">HF685_09865</name>
</gene>
<keyword evidence="6" id="KW-1185">Reference proteome</keyword>
<dbReference type="EMBL" id="CP051217">
    <property type="protein sequence ID" value="QJB69547.1"/>
    <property type="molecule type" value="Genomic_DNA"/>
</dbReference>
<keyword evidence="3" id="KW-1133">Transmembrane helix</keyword>
<dbReference type="GO" id="GO:0005886">
    <property type="term" value="C:plasma membrane"/>
    <property type="evidence" value="ECO:0007669"/>
    <property type="project" value="TreeGrafter"/>
</dbReference>
<dbReference type="NCBIfam" id="TIGR00254">
    <property type="entry name" value="GGDEF"/>
    <property type="match status" value="1"/>
</dbReference>
<reference evidence="5 6" key="1">
    <citation type="submission" date="2020-04" db="EMBL/GenBank/DDBJ databases">
        <title>Genome sequence for Sphingorhabdus sp. strain M1.</title>
        <authorList>
            <person name="Park S.-J."/>
        </authorList>
    </citation>
    <scope>NUCLEOTIDE SEQUENCE [LARGE SCALE GENOMIC DNA]</scope>
    <source>
        <strain evidence="5 6">JK6</strain>
    </source>
</reference>
<evidence type="ECO:0000313" key="6">
    <source>
        <dbReference type="Proteomes" id="UP000501600"/>
    </source>
</evidence>
<evidence type="ECO:0000256" key="2">
    <source>
        <dbReference type="ARBA" id="ARBA00034247"/>
    </source>
</evidence>
<dbReference type="GO" id="GO:1902201">
    <property type="term" value="P:negative regulation of bacterial-type flagellum-dependent cell motility"/>
    <property type="evidence" value="ECO:0007669"/>
    <property type="project" value="TreeGrafter"/>
</dbReference>
<dbReference type="KEGG" id="phao:HF685_09865"/>
<feature type="transmembrane region" description="Helical" evidence="3">
    <location>
        <begin position="43"/>
        <end position="64"/>
    </location>
</feature>
<organism evidence="5 6">
    <name type="scientific">Parasphingorhabdus halotolerans</name>
    <dbReference type="NCBI Taxonomy" id="2725558"/>
    <lineage>
        <taxon>Bacteria</taxon>
        <taxon>Pseudomonadati</taxon>
        <taxon>Pseudomonadota</taxon>
        <taxon>Alphaproteobacteria</taxon>
        <taxon>Sphingomonadales</taxon>
        <taxon>Sphingomonadaceae</taxon>
        <taxon>Parasphingorhabdus</taxon>
    </lineage>
</organism>
<dbReference type="InterPro" id="IPR000160">
    <property type="entry name" value="GGDEF_dom"/>
</dbReference>
<proteinExistence type="predicted"/>
<keyword evidence="3" id="KW-0812">Transmembrane</keyword>
<name>A0A6H2DN35_9SPHN</name>
<evidence type="ECO:0000313" key="5">
    <source>
        <dbReference type="EMBL" id="QJB69547.1"/>
    </source>
</evidence>
<dbReference type="GO" id="GO:0043709">
    <property type="term" value="P:cell adhesion involved in single-species biofilm formation"/>
    <property type="evidence" value="ECO:0007669"/>
    <property type="project" value="TreeGrafter"/>
</dbReference>
<dbReference type="RefSeq" id="WP_168819653.1">
    <property type="nucleotide sequence ID" value="NZ_CP051217.1"/>
</dbReference>
<dbReference type="Pfam" id="PF00990">
    <property type="entry name" value="GGDEF"/>
    <property type="match status" value="1"/>
</dbReference>
<dbReference type="CDD" id="cd01949">
    <property type="entry name" value="GGDEF"/>
    <property type="match status" value="1"/>
</dbReference>
<comment type="catalytic activity">
    <reaction evidence="2">
        <text>2 GTP = 3',3'-c-di-GMP + 2 diphosphate</text>
        <dbReference type="Rhea" id="RHEA:24898"/>
        <dbReference type="ChEBI" id="CHEBI:33019"/>
        <dbReference type="ChEBI" id="CHEBI:37565"/>
        <dbReference type="ChEBI" id="CHEBI:58805"/>
        <dbReference type="EC" id="2.7.7.65"/>
    </reaction>
</comment>
<dbReference type="PANTHER" id="PTHR45138">
    <property type="entry name" value="REGULATORY COMPONENTS OF SENSORY TRANSDUCTION SYSTEM"/>
    <property type="match status" value="1"/>
</dbReference>
<dbReference type="Proteomes" id="UP000501600">
    <property type="component" value="Chromosome"/>
</dbReference>
<sequence>MVRFSKDTSQIREASIISAIAVLLSFAITGSLYILFFGFDERFWGAMALAITVPWGISIPLSFYMSKQRRKVALVAMRLKEARQKLRDANKTLEHKASYDGLTGLFNREHFLAEFEQRRMASSANVLLIIDADHFKDINDGYGHPIGDKALILISTVFKRMLRKDDLVGRIGGEEFGILLPDTVEAEGEIIAEMIRHEIESIIFEPQKNVRHRMTVSIGITGVSPHHERALPMRNADTALFEAKRRGRNQCVLYKPGMRSKPRPFYEAAGPLKRVVRSA</sequence>
<feature type="domain" description="GGDEF" evidence="4">
    <location>
        <begin position="123"/>
        <end position="256"/>
    </location>
</feature>
<dbReference type="EC" id="2.7.7.65" evidence="1"/>
<dbReference type="AlphaFoldDB" id="A0A6H2DN35"/>
<dbReference type="PANTHER" id="PTHR45138:SF9">
    <property type="entry name" value="DIGUANYLATE CYCLASE DGCM-RELATED"/>
    <property type="match status" value="1"/>
</dbReference>
<dbReference type="GO" id="GO:0052621">
    <property type="term" value="F:diguanylate cyclase activity"/>
    <property type="evidence" value="ECO:0007669"/>
    <property type="project" value="UniProtKB-EC"/>
</dbReference>
<evidence type="ECO:0000256" key="1">
    <source>
        <dbReference type="ARBA" id="ARBA00012528"/>
    </source>
</evidence>
<evidence type="ECO:0000256" key="3">
    <source>
        <dbReference type="SAM" id="Phobius"/>
    </source>
</evidence>
<dbReference type="SUPFAM" id="SSF55073">
    <property type="entry name" value="Nucleotide cyclase"/>
    <property type="match status" value="1"/>
</dbReference>
<dbReference type="InterPro" id="IPR043128">
    <property type="entry name" value="Rev_trsase/Diguanyl_cyclase"/>
</dbReference>
<dbReference type="PROSITE" id="PS50887">
    <property type="entry name" value="GGDEF"/>
    <property type="match status" value="1"/>
</dbReference>
<dbReference type="InterPro" id="IPR029787">
    <property type="entry name" value="Nucleotide_cyclase"/>
</dbReference>